<evidence type="ECO:0000313" key="3">
    <source>
        <dbReference type="EMBL" id="KAJ9134130.1"/>
    </source>
</evidence>
<protein>
    <submittedName>
        <fullName evidence="3">Uncharacterized protein</fullName>
    </submittedName>
</protein>
<keyword evidence="2" id="KW-0472">Membrane</keyword>
<reference evidence="3" key="1">
    <citation type="submission" date="2022-07" db="EMBL/GenBank/DDBJ databases">
        <title>Fungi with potential for degradation of polypropylene.</title>
        <authorList>
            <person name="Gostincar C."/>
        </authorList>
    </citation>
    <scope>NUCLEOTIDE SEQUENCE</scope>
    <source>
        <strain evidence="3">EXF-13308</strain>
    </source>
</reference>
<organism evidence="3 4">
    <name type="scientific">Pleurostoma richardsiae</name>
    <dbReference type="NCBI Taxonomy" id="41990"/>
    <lineage>
        <taxon>Eukaryota</taxon>
        <taxon>Fungi</taxon>
        <taxon>Dikarya</taxon>
        <taxon>Ascomycota</taxon>
        <taxon>Pezizomycotina</taxon>
        <taxon>Sordariomycetes</taxon>
        <taxon>Sordariomycetidae</taxon>
        <taxon>Calosphaeriales</taxon>
        <taxon>Pleurostomataceae</taxon>
        <taxon>Pleurostoma</taxon>
    </lineage>
</organism>
<accession>A0AA38R5B2</accession>
<keyword evidence="2" id="KW-0812">Transmembrane</keyword>
<dbReference type="Proteomes" id="UP001174694">
    <property type="component" value="Unassembled WGS sequence"/>
</dbReference>
<dbReference type="AlphaFoldDB" id="A0AA38R5B2"/>
<dbReference type="EMBL" id="JANBVO010000045">
    <property type="protein sequence ID" value="KAJ9134130.1"/>
    <property type="molecule type" value="Genomic_DNA"/>
</dbReference>
<evidence type="ECO:0000256" key="2">
    <source>
        <dbReference type="SAM" id="Phobius"/>
    </source>
</evidence>
<proteinExistence type="predicted"/>
<name>A0AA38R5B2_9PEZI</name>
<keyword evidence="4" id="KW-1185">Reference proteome</keyword>
<sequence length="115" mass="13016">MDYMNRRYASKLGALGVADEDTASESILHFAICYGTVGMITVLWILESEWNEYTKRARNIDRESSTSSNVRTTVAMPTRKPSISESDLNSPSFYEHLVQSPVFSSHSTLRKYKGQ</sequence>
<comment type="caution">
    <text evidence="3">The sequence shown here is derived from an EMBL/GenBank/DDBJ whole genome shotgun (WGS) entry which is preliminary data.</text>
</comment>
<feature type="region of interest" description="Disordered" evidence="1">
    <location>
        <begin position="61"/>
        <end position="87"/>
    </location>
</feature>
<feature type="transmembrane region" description="Helical" evidence="2">
    <location>
        <begin position="27"/>
        <end position="46"/>
    </location>
</feature>
<evidence type="ECO:0000256" key="1">
    <source>
        <dbReference type="SAM" id="MobiDB-lite"/>
    </source>
</evidence>
<gene>
    <name evidence="3" type="ORF">NKR23_g10349</name>
</gene>
<keyword evidence="2" id="KW-1133">Transmembrane helix</keyword>
<evidence type="ECO:0000313" key="4">
    <source>
        <dbReference type="Proteomes" id="UP001174694"/>
    </source>
</evidence>